<dbReference type="InterPro" id="IPR013830">
    <property type="entry name" value="SGNH_hydro"/>
</dbReference>
<dbReference type="Pfam" id="PF21348">
    <property type="entry name" value="RGL11_C"/>
    <property type="match status" value="1"/>
</dbReference>
<evidence type="ECO:0000313" key="11">
    <source>
        <dbReference type="Proteomes" id="UP000399805"/>
    </source>
</evidence>
<dbReference type="Pfam" id="PF00150">
    <property type="entry name" value="Cellulase"/>
    <property type="match status" value="1"/>
</dbReference>
<evidence type="ECO:0000256" key="1">
    <source>
        <dbReference type="ARBA" id="ARBA00000966"/>
    </source>
</evidence>
<keyword evidence="4" id="KW-0119">Carbohydrate metabolism</keyword>
<reference evidence="10 11" key="1">
    <citation type="submission" date="2019-09" db="EMBL/GenBank/DDBJ databases">
        <authorList>
            <person name="Leyn A S."/>
        </authorList>
    </citation>
    <scope>NUCLEOTIDE SEQUENCE [LARGE SCALE GENOMIC DNA]</scope>
    <source>
        <strain evidence="10">AA231_1</strain>
    </source>
</reference>
<dbReference type="SUPFAM" id="SSF49265">
    <property type="entry name" value="Fibronectin type III"/>
    <property type="match status" value="1"/>
</dbReference>
<keyword evidence="7" id="KW-0732">Signal</keyword>
<evidence type="ECO:0000256" key="2">
    <source>
        <dbReference type="ARBA" id="ARBA00012601"/>
    </source>
</evidence>
<dbReference type="GO" id="GO:0030247">
    <property type="term" value="F:polysaccharide binding"/>
    <property type="evidence" value="ECO:0007669"/>
    <property type="project" value="UniProtKB-UniRule"/>
</dbReference>
<feature type="signal peptide" evidence="7">
    <location>
        <begin position="1"/>
        <end position="27"/>
    </location>
</feature>
<dbReference type="InterPro" id="IPR001547">
    <property type="entry name" value="Glyco_hydro_5"/>
</dbReference>
<dbReference type="InterPro" id="IPR012291">
    <property type="entry name" value="CBM2_carb-bd_dom_sf"/>
</dbReference>
<dbReference type="Pfam" id="PF13472">
    <property type="entry name" value="Lipase_GDSL_2"/>
    <property type="match status" value="1"/>
</dbReference>
<dbReference type="PROSITE" id="PS51173">
    <property type="entry name" value="CBM2"/>
    <property type="match status" value="1"/>
</dbReference>
<protein>
    <recommendedName>
        <fullName evidence="2">cellulase</fullName>
        <ecNumber evidence="2">3.2.1.4</ecNumber>
    </recommendedName>
</protein>
<dbReference type="SUPFAM" id="SSF52266">
    <property type="entry name" value="SGNH hydrolase"/>
    <property type="match status" value="1"/>
</dbReference>
<dbReference type="SUPFAM" id="SSF69318">
    <property type="entry name" value="Integrin alpha N-terminal domain"/>
    <property type="match status" value="1"/>
</dbReference>
<dbReference type="Pfam" id="PF00041">
    <property type="entry name" value="fn3"/>
    <property type="match status" value="1"/>
</dbReference>
<dbReference type="Gene3D" id="3.20.20.80">
    <property type="entry name" value="Glycosidases"/>
    <property type="match status" value="1"/>
</dbReference>
<dbReference type="InterPro" id="IPR036514">
    <property type="entry name" value="SGNH_hydro_sf"/>
</dbReference>
<evidence type="ECO:0000256" key="3">
    <source>
        <dbReference type="ARBA" id="ARBA00022801"/>
    </source>
</evidence>
<name>A0A6I8LKA6_9PSEU</name>
<feature type="domain" description="Fibronectin type-III" evidence="8">
    <location>
        <begin position="553"/>
        <end position="643"/>
    </location>
</feature>
<comment type="catalytic activity">
    <reaction evidence="1">
        <text>Endohydrolysis of (1-&gt;4)-beta-D-glucosidic linkages in cellulose, lichenin and cereal beta-D-glucans.</text>
        <dbReference type="EC" id="3.2.1.4"/>
    </reaction>
</comment>
<dbReference type="InterPro" id="IPR017853">
    <property type="entry name" value="GH"/>
</dbReference>
<dbReference type="Pfam" id="PF18370">
    <property type="entry name" value="RGI_lyase"/>
    <property type="match status" value="1"/>
</dbReference>
<dbReference type="InterPro" id="IPR018087">
    <property type="entry name" value="Glyco_hydro_5_CS"/>
</dbReference>
<dbReference type="PROSITE" id="PS00659">
    <property type="entry name" value="GLYCOSYL_HYDROL_F5"/>
    <property type="match status" value="1"/>
</dbReference>
<evidence type="ECO:0000313" key="10">
    <source>
        <dbReference type="EMBL" id="VVJ18074.1"/>
    </source>
</evidence>
<keyword evidence="11" id="KW-1185">Reference proteome</keyword>
<dbReference type="SMART" id="SM00060">
    <property type="entry name" value="FN3"/>
    <property type="match status" value="1"/>
</dbReference>
<proteinExistence type="predicted"/>
<evidence type="ECO:0000256" key="6">
    <source>
        <dbReference type="ARBA" id="ARBA00023326"/>
    </source>
</evidence>
<dbReference type="GO" id="GO:0000272">
    <property type="term" value="P:polysaccharide catabolic process"/>
    <property type="evidence" value="ECO:0007669"/>
    <property type="project" value="UniProtKB-KW"/>
</dbReference>
<dbReference type="RefSeq" id="WP_155543142.1">
    <property type="nucleotide sequence ID" value="NZ_CABVGP010000001.1"/>
</dbReference>
<dbReference type="InterPro" id="IPR028994">
    <property type="entry name" value="Integrin_alpha_N"/>
</dbReference>
<evidence type="ECO:0000259" key="8">
    <source>
        <dbReference type="PROSITE" id="PS50853"/>
    </source>
</evidence>
<dbReference type="InterPro" id="IPR041624">
    <property type="entry name" value="RGI_lyase"/>
</dbReference>
<dbReference type="PROSITE" id="PS50853">
    <property type="entry name" value="FN3"/>
    <property type="match status" value="1"/>
</dbReference>
<dbReference type="SMART" id="SM00637">
    <property type="entry name" value="CBD_II"/>
    <property type="match status" value="1"/>
</dbReference>
<dbReference type="PROSITE" id="PS51257">
    <property type="entry name" value="PROKAR_LIPOPROTEIN"/>
    <property type="match status" value="1"/>
</dbReference>
<keyword evidence="6" id="KW-0624">Polysaccharide degradation</keyword>
<dbReference type="InterPro" id="IPR049366">
    <property type="entry name" value="RGL11_C"/>
</dbReference>
<dbReference type="Gene3D" id="3.40.50.1110">
    <property type="entry name" value="SGNH hydrolase"/>
    <property type="match status" value="1"/>
</dbReference>
<dbReference type="InterPro" id="IPR001919">
    <property type="entry name" value="CBD2"/>
</dbReference>
<organism evidence="10 11">
    <name type="scientific">Amycolatopsis camponoti</name>
    <dbReference type="NCBI Taxonomy" id="2606593"/>
    <lineage>
        <taxon>Bacteria</taxon>
        <taxon>Bacillati</taxon>
        <taxon>Actinomycetota</taxon>
        <taxon>Actinomycetes</taxon>
        <taxon>Pseudonocardiales</taxon>
        <taxon>Pseudonocardiaceae</taxon>
        <taxon>Amycolatopsis</taxon>
    </lineage>
</organism>
<dbReference type="Gene3D" id="2.60.40.290">
    <property type="match status" value="1"/>
</dbReference>
<dbReference type="InterPro" id="IPR034641">
    <property type="entry name" value="RGL11"/>
</dbReference>
<keyword evidence="5" id="KW-0326">Glycosidase</keyword>
<evidence type="ECO:0000256" key="5">
    <source>
        <dbReference type="ARBA" id="ARBA00023295"/>
    </source>
</evidence>
<dbReference type="InterPro" id="IPR003961">
    <property type="entry name" value="FN3_dom"/>
</dbReference>
<keyword evidence="3" id="KW-0378">Hydrolase</keyword>
<keyword evidence="10" id="KW-0456">Lyase</keyword>
<dbReference type="Pfam" id="PF00553">
    <property type="entry name" value="CBM_2"/>
    <property type="match status" value="1"/>
</dbReference>
<dbReference type="InterPro" id="IPR013783">
    <property type="entry name" value="Ig-like_fold"/>
</dbReference>
<sequence length="1327" mass="139139">MTRRFSRALVVGLLFAACVVAPSPATAGTTAAPTRIMALGDSITGSPGCWRALLWQHLQATGHTDVDFVGTLPAQGCGFTYDGENEGHGGFLATGIVRDNQLPGWLSATRPDIVLMHLGTNDVWNGIAASTILDAYTTLLGQMRASNPATKLVVAKIIPMNPANCAACAQRVVDLNSAIPAWAQAHSTAASPITVADQWTGFDTAADTTDGVHPNSTTGIQKMESRWYPALVAALPTSTAVAGLHVSGTQVAEANGAAFVMRGVNHPYAWYPSQTGAFADIKSFGANTVRVVLGSGQRWGPTSAAEVANVVSLCKQSRLICALEAHDTTGYGEEGAAASLDQAASYWISVASALKGQENYVVINLGNEPFGNNQQVSATWASATSNAITRLRGAGLEHLLMADAPMWGQDWQNIMRDNAASVENADPRHNTVFSLHMYGVYDTAAEITGYFDAFRTAGLPLVVGEFGNMHTDGNPDEDTIMAQAQARGLGYLGWSWSGNSSDVAYLDLVNNFNAASLTAWGERFLNGTNGVRQTSKEATIYGGGTADTVAPTTPGTPSASAVTSTGATLSWSASTDNVGVTGYDVLRATGSGTFSQVGTTGTTTFTDTGLTASTTYRYQVRARDAAGNVSANSSAATVTTAAGGTGTCRIGYSAPAWGGGTGFTASVTITNTGTGTLTGWTLAFTYADGQRVTLPGWGATFTQNGGAVTATNLSWNGTLAPNASTGIGFNGTVTGANPAPASFTLNGSPCTTAPTFDKLNRGVVSVHTAAGNQVGWRLLADDPAGVAFAVYRDGTRVTRTPAGGPTGFLDAGAPAGANYTVRAVVGGVERMSAFAAEKSLTLDSTAAASTRDVPIQIPPGGTTPSGESYTYAANDASVGDLDGDGQYEIVLKWDPSNAKDNSQSGYTGDVYVDAYRLDGTRLWRIDLGRNIRAGAHYTQFQVFDYDGDGRAEVAMKTADGTRSGTGQVIGNASADYRNSSGYVLSGPEYLTMFNGQTGAAMSTVNYDPPRGTVSSWGDSYGNRVDRFLAGTAYLDGSHPSLIMSRGYYTRTVIAAWDFRGGTLTERWKFDSNSAGSQYTGQGDHQLAIADADGDGRDEIVFGAMAVDDNGSPLWNTRLGHGDAMHVGDLIPGRAGLEEFKVDEDTSKPAAWMADAKTGQIIWQNASCSCDNGRGVSDDIYAGSPGAESWSSAVSGLLNTSGQNIGRKPSSANFVIWWDGDAQRELLDGTHIDKYGTSADTRLLTASGVHANNGTKNTPSLQADLFGDWREEVVWPTSDNRALRIYSTTDPTSIAHVSLMQDRQYREAVAWQNTAYNQPPHPSFALAR</sequence>
<feature type="domain" description="CBM2" evidence="9">
    <location>
        <begin position="641"/>
        <end position="753"/>
    </location>
</feature>
<feature type="chain" id="PRO_5026027195" description="cellulase" evidence="7">
    <location>
        <begin position="28"/>
        <end position="1327"/>
    </location>
</feature>
<dbReference type="PANTHER" id="PTHR43118">
    <property type="entry name" value="RHAMNOGALACTURONAN LYASE (EUROFUNG)"/>
    <property type="match status" value="1"/>
</dbReference>
<dbReference type="SUPFAM" id="SSF49384">
    <property type="entry name" value="Carbohydrate-binding domain"/>
    <property type="match status" value="1"/>
</dbReference>
<dbReference type="CDD" id="cd00063">
    <property type="entry name" value="FN3"/>
    <property type="match status" value="1"/>
</dbReference>
<dbReference type="Gene3D" id="2.60.40.10">
    <property type="entry name" value="Immunoglobulins"/>
    <property type="match status" value="2"/>
</dbReference>
<evidence type="ECO:0000256" key="4">
    <source>
        <dbReference type="ARBA" id="ARBA00023277"/>
    </source>
</evidence>
<dbReference type="InterPro" id="IPR008965">
    <property type="entry name" value="CBM2/CBM3_carb-bd_dom_sf"/>
</dbReference>
<evidence type="ECO:0000256" key="7">
    <source>
        <dbReference type="SAM" id="SignalP"/>
    </source>
</evidence>
<dbReference type="SUPFAM" id="SSF51445">
    <property type="entry name" value="(Trans)glycosidases"/>
    <property type="match status" value="1"/>
</dbReference>
<dbReference type="GO" id="GO:0016829">
    <property type="term" value="F:lyase activity"/>
    <property type="evidence" value="ECO:0007669"/>
    <property type="project" value="UniProtKB-KW"/>
</dbReference>
<dbReference type="Proteomes" id="UP000399805">
    <property type="component" value="Unassembled WGS sequence"/>
</dbReference>
<dbReference type="PANTHER" id="PTHR43118:SF1">
    <property type="entry name" value="RHAMNOGALACTURONAN LYASE (EUROFUNG)"/>
    <property type="match status" value="1"/>
</dbReference>
<dbReference type="CDD" id="cd10318">
    <property type="entry name" value="RGL11"/>
    <property type="match status" value="1"/>
</dbReference>
<evidence type="ECO:0000259" key="9">
    <source>
        <dbReference type="PROSITE" id="PS51173"/>
    </source>
</evidence>
<gene>
    <name evidence="10" type="ORF">AA23TX_03095</name>
</gene>
<dbReference type="EMBL" id="CABVGP010000001">
    <property type="protein sequence ID" value="VVJ18074.1"/>
    <property type="molecule type" value="Genomic_DNA"/>
</dbReference>
<dbReference type="InterPro" id="IPR036116">
    <property type="entry name" value="FN3_sf"/>
</dbReference>
<dbReference type="GO" id="GO:0008810">
    <property type="term" value="F:cellulase activity"/>
    <property type="evidence" value="ECO:0007669"/>
    <property type="project" value="UniProtKB-EC"/>
</dbReference>
<dbReference type="EC" id="3.2.1.4" evidence="2"/>
<dbReference type="CDD" id="cd01833">
    <property type="entry name" value="XynB_like"/>
    <property type="match status" value="1"/>
</dbReference>
<accession>A0A6I8LKA6</accession>